<dbReference type="GO" id="GO:0150034">
    <property type="term" value="C:distal axon"/>
    <property type="evidence" value="ECO:0007669"/>
    <property type="project" value="UniProtKB-ARBA"/>
</dbReference>
<dbReference type="SUPFAM" id="SSF48403">
    <property type="entry name" value="Ankyrin repeat"/>
    <property type="match status" value="1"/>
</dbReference>
<dbReference type="InterPro" id="IPR037278">
    <property type="entry name" value="ARFGAP/RecO"/>
</dbReference>
<dbReference type="SMART" id="SM00555">
    <property type="entry name" value="GIT"/>
    <property type="match status" value="2"/>
</dbReference>
<evidence type="ECO:0000256" key="8">
    <source>
        <dbReference type="PROSITE-ProRule" id="PRU00288"/>
    </source>
</evidence>
<dbReference type="Pfam" id="PF08518">
    <property type="entry name" value="GIT_SHD"/>
    <property type="match status" value="2"/>
</dbReference>
<reference evidence="11" key="1">
    <citation type="submission" date="2025-08" db="UniProtKB">
        <authorList>
            <consortium name="Ensembl"/>
        </authorList>
    </citation>
    <scope>IDENTIFICATION</scope>
</reference>
<dbReference type="SMART" id="SM00105">
    <property type="entry name" value="ArfGap"/>
    <property type="match status" value="1"/>
</dbReference>
<dbReference type="PRINTS" id="PR00405">
    <property type="entry name" value="REVINTRACTNG"/>
</dbReference>
<dbReference type="Pfam" id="PF12796">
    <property type="entry name" value="Ank_2"/>
    <property type="match status" value="1"/>
</dbReference>
<dbReference type="GO" id="GO:0008270">
    <property type="term" value="F:zinc ion binding"/>
    <property type="evidence" value="ECO:0007669"/>
    <property type="project" value="UniProtKB-KW"/>
</dbReference>
<dbReference type="SUPFAM" id="SSF57863">
    <property type="entry name" value="ArfGap/RecO-like zinc finger"/>
    <property type="match status" value="1"/>
</dbReference>
<accession>A0A8C6GU98</accession>
<evidence type="ECO:0000313" key="12">
    <source>
        <dbReference type="Proteomes" id="UP000694415"/>
    </source>
</evidence>
<evidence type="ECO:0000256" key="4">
    <source>
        <dbReference type="ARBA" id="ARBA00022771"/>
    </source>
</evidence>
<dbReference type="AlphaFoldDB" id="A0A8C6GU98"/>
<evidence type="ECO:0000256" key="6">
    <source>
        <dbReference type="ARBA" id="ARBA00023043"/>
    </source>
</evidence>
<name>A0A8C6GU98_MUSSI</name>
<dbReference type="FunFam" id="1.10.220.150:FF:000003">
    <property type="entry name" value="ARF GTPase-activating protein GIT2 isoform 1"/>
    <property type="match status" value="1"/>
</dbReference>
<keyword evidence="3" id="KW-0677">Repeat</keyword>
<dbReference type="InterPro" id="IPR036770">
    <property type="entry name" value="Ankyrin_rpt-contain_sf"/>
</dbReference>
<keyword evidence="4 8" id="KW-0863">Zinc-finger</keyword>
<dbReference type="InterPro" id="IPR001164">
    <property type="entry name" value="ArfGAP_dom"/>
</dbReference>
<evidence type="ECO:0000259" key="10">
    <source>
        <dbReference type="PROSITE" id="PS50115"/>
    </source>
</evidence>
<keyword evidence="12" id="KW-1185">Reference proteome</keyword>
<dbReference type="Pfam" id="PF12205">
    <property type="entry name" value="GIT1_C"/>
    <property type="match status" value="1"/>
</dbReference>
<dbReference type="PROSITE" id="PS50115">
    <property type="entry name" value="ARFGAP"/>
    <property type="match status" value="1"/>
</dbReference>
<dbReference type="PANTHER" id="PTHR46097">
    <property type="entry name" value="G PROTEIN-COUPLED RECEPTOR KINASE INTERACTING ARFGAP"/>
    <property type="match status" value="1"/>
</dbReference>
<evidence type="ECO:0000256" key="9">
    <source>
        <dbReference type="SAM" id="MobiDB-lite"/>
    </source>
</evidence>
<dbReference type="Ensembl" id="ENSMSIT00000014766.1">
    <property type="protein sequence ID" value="ENSMSIP00000011638.1"/>
    <property type="gene ID" value="ENSMSIG00000009586.1"/>
</dbReference>
<evidence type="ECO:0000256" key="1">
    <source>
        <dbReference type="ARBA" id="ARBA00022468"/>
    </source>
</evidence>
<protein>
    <submittedName>
        <fullName evidence="11">GIT ArfGAP 2</fullName>
    </submittedName>
</protein>
<dbReference type="PROSITE" id="PS50297">
    <property type="entry name" value="ANK_REP_REGION"/>
    <property type="match status" value="1"/>
</dbReference>
<dbReference type="InterPro" id="IPR038508">
    <property type="entry name" value="ArfGAP_dom_sf"/>
</dbReference>
<dbReference type="SMART" id="SM00248">
    <property type="entry name" value="ANK"/>
    <property type="match status" value="3"/>
</dbReference>
<dbReference type="PROSITE" id="PS50088">
    <property type="entry name" value="ANK_REPEAT"/>
    <property type="match status" value="1"/>
</dbReference>
<keyword evidence="1" id="KW-0343">GTPase activation</keyword>
<feature type="repeat" description="ANK" evidence="7">
    <location>
        <begin position="166"/>
        <end position="198"/>
    </location>
</feature>
<dbReference type="GO" id="GO:0005096">
    <property type="term" value="F:GTPase activator activity"/>
    <property type="evidence" value="ECO:0007669"/>
    <property type="project" value="UniProtKB-KW"/>
</dbReference>
<feature type="compositionally biased region" description="Polar residues" evidence="9">
    <location>
        <begin position="410"/>
        <end position="441"/>
    </location>
</feature>
<evidence type="ECO:0000256" key="2">
    <source>
        <dbReference type="ARBA" id="ARBA00022723"/>
    </source>
</evidence>
<dbReference type="GO" id="GO:0036465">
    <property type="term" value="P:synaptic vesicle recycling"/>
    <property type="evidence" value="ECO:0007669"/>
    <property type="project" value="TreeGrafter"/>
</dbReference>
<dbReference type="GO" id="GO:0032012">
    <property type="term" value="P:regulation of ARF protein signal transduction"/>
    <property type="evidence" value="ECO:0007669"/>
    <property type="project" value="InterPro"/>
</dbReference>
<dbReference type="GO" id="GO:0007420">
    <property type="term" value="P:brain development"/>
    <property type="evidence" value="ECO:0007669"/>
    <property type="project" value="InterPro"/>
</dbReference>
<sequence length="681" mass="75952">MSKRLRSSDVCADCSGPDPSWASVNRGTFICDECCSVHRSLGRHISQVRHLKHTAWPPTLLQMVETLYNNGANSIWEHSLLDPASIMSGRRKANPQDKVHPNKAEFIRAKYQMLAFVHRLPCREDDSVTAKDLSKQLHSSVRTGNLETCLRLLSLGAQANFFHPEKGSTPLHVASKAGQILQAELLAVYGADPGTQDSSGKTPVDYARQGGHHELAERLIEIQYELTDRLAFYLCGRKPDHKSGQHFLIPQRADRRLSLDLSELAKAAKKKLQSLSNHLFEELAMDVYDEVDRRETDAVWLATQNHSTLVTETTVVPFLPVNPEYSSTRNQGRQKLARFNAHEFATLVIDILSDAKRRQQGSPLSRSKDNVELILRTVSTQHSTENQDNDQPDYDSVASDEDTDVETRASKANRQKLQTLQSENSSLRRQATASACQVQTGSDHKDTASHSSLKRRPSARGSRPMSMYETGSGQKPYLPMGEASHPEESRTRLQPFPTHASRLEKQNSTPESDYDNTACDPEPDDTGSTRKGRQRSMLWQGDGLLPDTAEPHSVPSPALPSTEDVIRKTEQITKNIQELLRAAQENKHDSYIPCSERIHIAVTEMAALFPKKPKSDTVRASLRLLTSSAYRLQSECRKALPGDSNLPTDVQLVTQQVIQCAYDIAKAAKQLVTITTKENSS</sequence>
<evidence type="ECO:0000256" key="3">
    <source>
        <dbReference type="ARBA" id="ARBA00022737"/>
    </source>
</evidence>
<evidence type="ECO:0000256" key="7">
    <source>
        <dbReference type="PROSITE-ProRule" id="PRU00023"/>
    </source>
</evidence>
<keyword evidence="6 7" id="KW-0040">ANK repeat</keyword>
<dbReference type="InterPro" id="IPR047161">
    <property type="entry name" value="GIT-like"/>
</dbReference>
<dbReference type="GO" id="GO:0031267">
    <property type="term" value="F:small GTPase binding"/>
    <property type="evidence" value="ECO:0007669"/>
    <property type="project" value="TreeGrafter"/>
</dbReference>
<dbReference type="Pfam" id="PF01412">
    <property type="entry name" value="ArfGap"/>
    <property type="match status" value="1"/>
</dbReference>
<organism evidence="11 12">
    <name type="scientific">Mus spicilegus</name>
    <name type="common">Mound-building mouse</name>
    <dbReference type="NCBI Taxonomy" id="10103"/>
    <lineage>
        <taxon>Eukaryota</taxon>
        <taxon>Metazoa</taxon>
        <taxon>Chordata</taxon>
        <taxon>Craniata</taxon>
        <taxon>Vertebrata</taxon>
        <taxon>Euteleostomi</taxon>
        <taxon>Mammalia</taxon>
        <taxon>Eutheria</taxon>
        <taxon>Euarchontoglires</taxon>
        <taxon>Glires</taxon>
        <taxon>Rodentia</taxon>
        <taxon>Myomorpha</taxon>
        <taxon>Muroidea</taxon>
        <taxon>Muridae</taxon>
        <taxon>Murinae</taxon>
        <taxon>Mus</taxon>
        <taxon>Mus</taxon>
    </lineage>
</organism>
<dbReference type="InterPro" id="IPR013724">
    <property type="entry name" value="GIT_SHD"/>
</dbReference>
<dbReference type="FunFam" id="1.20.120.330:FF:000002">
    <property type="entry name" value="ARF GTPase-activating protein GIT2 isoform 1"/>
    <property type="match status" value="1"/>
</dbReference>
<dbReference type="GO" id="GO:0008277">
    <property type="term" value="P:regulation of G protein-coupled receptor signaling pathway"/>
    <property type="evidence" value="ECO:0007669"/>
    <property type="project" value="TreeGrafter"/>
</dbReference>
<dbReference type="FunFam" id="1.25.40.20:FF:000013">
    <property type="entry name" value="ARF GTPase-activating protein GIT1 isoform 1"/>
    <property type="match status" value="1"/>
</dbReference>
<dbReference type="Gene3D" id="1.25.40.20">
    <property type="entry name" value="Ankyrin repeat-containing domain"/>
    <property type="match status" value="1"/>
</dbReference>
<proteinExistence type="predicted"/>
<evidence type="ECO:0000256" key="5">
    <source>
        <dbReference type="ARBA" id="ARBA00022833"/>
    </source>
</evidence>
<dbReference type="GeneTree" id="ENSGT00940000156383"/>
<dbReference type="CDD" id="cd08847">
    <property type="entry name" value="ArfGap_GIT2"/>
    <property type="match status" value="1"/>
</dbReference>
<evidence type="ECO:0000313" key="11">
    <source>
        <dbReference type="Ensembl" id="ENSMSIP00000011638.1"/>
    </source>
</evidence>
<keyword evidence="5" id="KW-0862">Zinc</keyword>
<feature type="compositionally biased region" description="Acidic residues" evidence="9">
    <location>
        <begin position="387"/>
        <end position="404"/>
    </location>
</feature>
<reference evidence="11" key="2">
    <citation type="submission" date="2025-09" db="UniProtKB">
        <authorList>
            <consortium name="Ensembl"/>
        </authorList>
    </citation>
    <scope>IDENTIFICATION</scope>
</reference>
<dbReference type="PANTHER" id="PTHR46097:SF4">
    <property type="entry name" value="ARF GTPASE-ACTIVATING PROTEIN GIT2"/>
    <property type="match status" value="1"/>
</dbReference>
<feature type="region of interest" description="Disordered" evidence="9">
    <location>
        <begin position="379"/>
        <end position="563"/>
    </location>
</feature>
<dbReference type="Gene3D" id="1.20.120.330">
    <property type="entry name" value="Nucleotidyltransferases domain 2"/>
    <property type="match status" value="1"/>
</dbReference>
<dbReference type="InterPro" id="IPR002110">
    <property type="entry name" value="Ankyrin_rpt"/>
</dbReference>
<dbReference type="Gene3D" id="1.10.220.150">
    <property type="entry name" value="Arf GTPase activating protein"/>
    <property type="match status" value="1"/>
</dbReference>
<dbReference type="InterPro" id="IPR022018">
    <property type="entry name" value="GIT1_C"/>
</dbReference>
<feature type="domain" description="Arf-GAP" evidence="10">
    <location>
        <begin position="1"/>
        <end position="124"/>
    </location>
</feature>
<dbReference type="Proteomes" id="UP000694415">
    <property type="component" value="Unplaced"/>
</dbReference>
<keyword evidence="2" id="KW-0479">Metal-binding</keyword>
<dbReference type="GO" id="GO:0098793">
    <property type="term" value="C:presynapse"/>
    <property type="evidence" value="ECO:0007669"/>
    <property type="project" value="GOC"/>
</dbReference>